<protein>
    <submittedName>
        <fullName evidence="4">Sorting nexin-14 isoform X4</fullName>
    </submittedName>
</protein>
<evidence type="ECO:0000256" key="1">
    <source>
        <dbReference type="SAM" id="Phobius"/>
    </source>
</evidence>
<dbReference type="CDD" id="cd06093">
    <property type="entry name" value="PX_domain"/>
    <property type="match status" value="1"/>
</dbReference>
<accession>A0AAV7K1J5</accession>
<dbReference type="EMBL" id="JAKMXF010000221">
    <property type="protein sequence ID" value="KAI6654766.1"/>
    <property type="molecule type" value="Genomic_DNA"/>
</dbReference>
<dbReference type="InterPro" id="IPR036871">
    <property type="entry name" value="PX_dom_sf"/>
</dbReference>
<evidence type="ECO:0000313" key="5">
    <source>
        <dbReference type="Proteomes" id="UP001165289"/>
    </source>
</evidence>
<dbReference type="PROSITE" id="PS51207">
    <property type="entry name" value="PXA"/>
    <property type="match status" value="1"/>
</dbReference>
<keyword evidence="1" id="KW-0812">Transmembrane</keyword>
<feature type="transmembrane region" description="Helical" evidence="1">
    <location>
        <begin position="6"/>
        <end position="26"/>
    </location>
</feature>
<dbReference type="GO" id="GO:0035091">
    <property type="term" value="F:phosphatidylinositol binding"/>
    <property type="evidence" value="ECO:0007669"/>
    <property type="project" value="InterPro"/>
</dbReference>
<feature type="domain" description="PX" evidence="2">
    <location>
        <begin position="523"/>
        <end position="637"/>
    </location>
</feature>
<dbReference type="SUPFAM" id="SSF64268">
    <property type="entry name" value="PX domain"/>
    <property type="match status" value="1"/>
</dbReference>
<organism evidence="4 5">
    <name type="scientific">Oopsacas minuta</name>
    <dbReference type="NCBI Taxonomy" id="111878"/>
    <lineage>
        <taxon>Eukaryota</taxon>
        <taxon>Metazoa</taxon>
        <taxon>Porifera</taxon>
        <taxon>Hexactinellida</taxon>
        <taxon>Hexasterophora</taxon>
        <taxon>Lyssacinosida</taxon>
        <taxon>Leucopsacidae</taxon>
        <taxon>Oopsacas</taxon>
    </lineage>
</organism>
<dbReference type="InterPro" id="IPR003114">
    <property type="entry name" value="Phox_assoc"/>
</dbReference>
<dbReference type="Pfam" id="PF02194">
    <property type="entry name" value="PXA"/>
    <property type="match status" value="1"/>
</dbReference>
<feature type="domain" description="PXA" evidence="3">
    <location>
        <begin position="96"/>
        <end position="260"/>
    </location>
</feature>
<dbReference type="PANTHER" id="PTHR22775:SF3">
    <property type="entry name" value="SORTING NEXIN-13"/>
    <property type="match status" value="1"/>
</dbReference>
<comment type="caution">
    <text evidence="4">The sequence shown here is derived from an EMBL/GenBank/DDBJ whole genome shotgun (WGS) entry which is preliminary data.</text>
</comment>
<name>A0AAV7K1J5_9METZ</name>
<keyword evidence="1" id="KW-0472">Membrane</keyword>
<keyword evidence="1" id="KW-1133">Transmembrane helix</keyword>
<sequence>MIAQFHRVYLSAVLLIYLTTPLHYFLNQKCIVFSVNVCPAYIAFLSIFWFLWLGHVSAFIILSFSNVNSKVVIQKSHSDSRIQSMKCHIWTKIDLNSSVDDALLGIINEILANHVYSWYSKISSDKAFTNEVRSLLHYFVRALILRLQKCDVTRLTKLKLIPCILQHIHNYKFSVSDNRQTNEFLRHRSIGHAYSLPVYWTYAVEVLLRHVTPPNVISSSLMTSLLSHAVGNKVISQGVWRISQPLFLYRLFNQLLDPNIEPIVPQIPPSPDKPLLSLLLSTPIPLTRVLSNEELAIFIRFLHDTGELSVLRCLHDLTEVKDLLDGPKIHKEAAVYKIREANNKYFLSPWKHPLPLAVTNMDTLRDNLELKAEADIITALQESKVVHQLLEELIAVRDEYLYPVFLRSGTYRTHALSHRLAEGPCQVTKLSEDRRSSRSMSFRVIKREGMLNRNSPHSSRNLTKASTIDVPISQDNVGEKEIYRRTISEPPNQELLPKQRLGRTRSIGLENVCVNEDQLEFDLSKWDVSIKEVTRMKNIKTVYQFVIHVTRRDVTPESDWSIFRRYSEFEVLDSMLRKFFPAARLSSMPKKIMFISTQELENRRRELEIYLQSLIKCRELQRSEVVCKFLCEFNDDKLFQGENFGDHAGRVLMSLPKSFLGDRYEFLNKPFEHFIESTTPTIYSHKNDVIKKVEASNTDWEHNSAEYNRVFESAPISPLNNLPHETAHTLRSWLDICEFLADSVLFVPQSVKFMIASLKIFLPHQTEKLLDTSMSDLISHLSNESYVTYAINKARDFLYHSAPQEENRDYLKVEFETQKQIMRERIRVIIPPAVVNIFGEQQLLSNLNLVVECFGNQETNQQLIASLLDQIILELFPEIS</sequence>
<dbReference type="Gene3D" id="3.30.1520.10">
    <property type="entry name" value="Phox-like domain"/>
    <property type="match status" value="1"/>
</dbReference>
<feature type="transmembrane region" description="Helical" evidence="1">
    <location>
        <begin position="38"/>
        <end position="64"/>
    </location>
</feature>
<proteinExistence type="predicted"/>
<dbReference type="SMART" id="SM00313">
    <property type="entry name" value="PXA"/>
    <property type="match status" value="1"/>
</dbReference>
<evidence type="ECO:0000259" key="3">
    <source>
        <dbReference type="PROSITE" id="PS51207"/>
    </source>
</evidence>
<evidence type="ECO:0000259" key="2">
    <source>
        <dbReference type="PROSITE" id="PS50195"/>
    </source>
</evidence>
<dbReference type="InterPro" id="IPR001683">
    <property type="entry name" value="PX_dom"/>
</dbReference>
<keyword evidence="5" id="KW-1185">Reference proteome</keyword>
<dbReference type="SMART" id="SM00312">
    <property type="entry name" value="PX"/>
    <property type="match status" value="1"/>
</dbReference>
<dbReference type="AlphaFoldDB" id="A0AAV7K1J5"/>
<gene>
    <name evidence="4" type="ORF">LOD99_2645</name>
</gene>
<dbReference type="Proteomes" id="UP001165289">
    <property type="component" value="Unassembled WGS sequence"/>
</dbReference>
<dbReference type="PANTHER" id="PTHR22775">
    <property type="entry name" value="SORTING NEXIN"/>
    <property type="match status" value="1"/>
</dbReference>
<dbReference type="Pfam" id="PF00787">
    <property type="entry name" value="PX"/>
    <property type="match status" value="1"/>
</dbReference>
<dbReference type="PROSITE" id="PS50195">
    <property type="entry name" value="PX"/>
    <property type="match status" value="1"/>
</dbReference>
<reference evidence="4 5" key="1">
    <citation type="journal article" date="2023" name="BMC Biol.">
        <title>The compact genome of the sponge Oopsacas minuta (Hexactinellida) is lacking key metazoan core genes.</title>
        <authorList>
            <person name="Santini S."/>
            <person name="Schenkelaars Q."/>
            <person name="Jourda C."/>
            <person name="Duchesne M."/>
            <person name="Belahbib H."/>
            <person name="Rocher C."/>
            <person name="Selva M."/>
            <person name="Riesgo A."/>
            <person name="Vervoort M."/>
            <person name="Leys S.P."/>
            <person name="Kodjabachian L."/>
            <person name="Le Bivic A."/>
            <person name="Borchiellini C."/>
            <person name="Claverie J.M."/>
            <person name="Renard E."/>
        </authorList>
    </citation>
    <scope>NUCLEOTIDE SEQUENCE [LARGE SCALE GENOMIC DNA]</scope>
    <source>
        <strain evidence="4">SPO-2</strain>
    </source>
</reference>
<evidence type="ECO:0000313" key="4">
    <source>
        <dbReference type="EMBL" id="KAI6654766.1"/>
    </source>
</evidence>